<dbReference type="GeneID" id="110988680"/>
<dbReference type="InterPro" id="IPR041232">
    <property type="entry name" value="NPL"/>
</dbReference>
<comment type="catalytic activity">
    <reaction evidence="1 5">
        <text>[protein]-peptidylproline (omega=180) = [protein]-peptidylproline (omega=0)</text>
        <dbReference type="Rhea" id="RHEA:16237"/>
        <dbReference type="Rhea" id="RHEA-COMP:10747"/>
        <dbReference type="Rhea" id="RHEA-COMP:10748"/>
        <dbReference type="ChEBI" id="CHEBI:83833"/>
        <dbReference type="ChEBI" id="CHEBI:83834"/>
        <dbReference type="EC" id="5.2.1.8"/>
    </reaction>
</comment>
<accession>A0A8B7ZRV4</accession>
<feature type="compositionally biased region" description="Acidic residues" evidence="6">
    <location>
        <begin position="150"/>
        <end position="161"/>
    </location>
</feature>
<evidence type="ECO:0000256" key="2">
    <source>
        <dbReference type="ARBA" id="ARBA00013194"/>
    </source>
</evidence>
<feature type="compositionally biased region" description="Polar residues" evidence="6">
    <location>
        <begin position="439"/>
        <end position="471"/>
    </location>
</feature>
<dbReference type="Gene3D" id="3.10.50.40">
    <property type="match status" value="1"/>
</dbReference>
<dbReference type="GO" id="GO:0000785">
    <property type="term" value="C:chromatin"/>
    <property type="evidence" value="ECO:0007669"/>
    <property type="project" value="TreeGrafter"/>
</dbReference>
<dbReference type="InterPro" id="IPR023566">
    <property type="entry name" value="PPIase_Fpr3/Fpr4-like"/>
</dbReference>
<dbReference type="PANTHER" id="PTHR43811:SF19">
    <property type="entry name" value="39 KDA FK506-BINDING NUCLEAR PROTEIN"/>
    <property type="match status" value="1"/>
</dbReference>
<feature type="domain" description="PPIase FKBP-type" evidence="7">
    <location>
        <begin position="511"/>
        <end position="598"/>
    </location>
</feature>
<evidence type="ECO:0000256" key="6">
    <source>
        <dbReference type="SAM" id="MobiDB-lite"/>
    </source>
</evidence>
<dbReference type="Pfam" id="PF17800">
    <property type="entry name" value="NPL"/>
    <property type="match status" value="1"/>
</dbReference>
<gene>
    <name evidence="9" type="primary">LOC110988680</name>
</gene>
<reference evidence="9" key="1">
    <citation type="submission" date="2025-08" db="UniProtKB">
        <authorList>
            <consortium name="RefSeq"/>
        </authorList>
    </citation>
    <scope>IDENTIFICATION</scope>
</reference>
<organism evidence="8 9">
    <name type="scientific">Acanthaster planci</name>
    <name type="common">Crown-of-thorns starfish</name>
    <dbReference type="NCBI Taxonomy" id="133434"/>
    <lineage>
        <taxon>Eukaryota</taxon>
        <taxon>Metazoa</taxon>
        <taxon>Echinodermata</taxon>
        <taxon>Eleutherozoa</taxon>
        <taxon>Asterozoa</taxon>
        <taxon>Asteroidea</taxon>
        <taxon>Valvatacea</taxon>
        <taxon>Valvatida</taxon>
        <taxon>Acanthasteridae</taxon>
        <taxon>Acanthaster</taxon>
    </lineage>
</organism>
<dbReference type="Proteomes" id="UP000694845">
    <property type="component" value="Unplaced"/>
</dbReference>
<evidence type="ECO:0000259" key="7">
    <source>
        <dbReference type="PROSITE" id="PS50059"/>
    </source>
</evidence>
<evidence type="ECO:0000313" key="9">
    <source>
        <dbReference type="RefSeq" id="XP_022108129.1"/>
    </source>
</evidence>
<feature type="compositionally biased region" description="Acidic residues" evidence="6">
    <location>
        <begin position="274"/>
        <end position="299"/>
    </location>
</feature>
<dbReference type="OrthoDB" id="1902587at2759"/>
<protein>
    <recommendedName>
        <fullName evidence="2 5">peptidylprolyl isomerase</fullName>
        <ecNumber evidence="2 5">5.2.1.8</ecNumber>
    </recommendedName>
</protein>
<proteinExistence type="predicted"/>
<dbReference type="FunFam" id="3.10.50.40:FF:000006">
    <property type="entry name" value="Peptidyl-prolyl cis-trans isomerase"/>
    <property type="match status" value="1"/>
</dbReference>
<evidence type="ECO:0000313" key="8">
    <source>
        <dbReference type="Proteomes" id="UP000694845"/>
    </source>
</evidence>
<name>A0A8B7ZRV4_ACAPL</name>
<sequence length="598" mass="65979">MFWGLTIEPGKRYTQTVEESFHVSMVALDTRDVATTDREQAKLTQLMVQHERAEFLVCTLCYGTVFQQPLDLNFTEGEEVTFFSEGRGTLHLTGYLVKDEPMSLDPDMMALEEMSSSDEMASDSGDEDEVENAEEEEDGPSLQELAFAPLEDDEDDDDEDEWKPKEGKMKRKKNQKKKTDSKRQHVDEPDPEPRKAKQLATLEISKSGADSFSSDESNDVDYSPMDAALVHGDQDIESDDEDELLEWEEEEDKDGEDEEDSDSSEDENKLYDERDSDYDGESGDDDDDDVEVISDEEEREVTSPSLRSKQDSRDQLKKTMSDKLKSTRILRSTEAHSPKSPGKPATAEDKENIVVQQKRQRDQSTPLIEKPVGSKTPDGKTPGDKIAGEKRGKTPTGKTLATERAANGKTPGSETGGRRSNRSKTPENKISKAKLLQGKATTKTPTMGTGAQGNQGQKTPKQRTGVNQTPKSLKGKGKDQQATTTPKKTKLQGGTVIEDLVAGDGKVAKAGKMVHVYYRGTLASNSKEFDSCMDGKPFMFRLGSSEVIKGWDMGIAGMKVGGKRRLTVPASEGYGRQKVGPIPPNSALVFTVTLKNVS</sequence>
<evidence type="ECO:0000256" key="4">
    <source>
        <dbReference type="ARBA" id="ARBA00023235"/>
    </source>
</evidence>
<dbReference type="Gene3D" id="2.60.120.340">
    <property type="entry name" value="Nucleoplasmin core domain"/>
    <property type="match status" value="1"/>
</dbReference>
<feature type="compositionally biased region" description="Acidic residues" evidence="6">
    <location>
        <begin position="120"/>
        <end position="139"/>
    </location>
</feature>
<keyword evidence="4 5" id="KW-0413">Isomerase</keyword>
<dbReference type="PROSITE" id="PS50059">
    <property type="entry name" value="FKBP_PPIASE"/>
    <property type="match status" value="1"/>
</dbReference>
<evidence type="ECO:0000256" key="5">
    <source>
        <dbReference type="PROSITE-ProRule" id="PRU00277"/>
    </source>
</evidence>
<dbReference type="SUPFAM" id="SSF54534">
    <property type="entry name" value="FKBP-like"/>
    <property type="match status" value="1"/>
</dbReference>
<dbReference type="OMA" id="KVEMRYI"/>
<keyword evidence="3 5" id="KW-0697">Rotamase</keyword>
<feature type="compositionally biased region" description="Acidic residues" evidence="6">
    <location>
        <begin position="235"/>
        <end position="265"/>
    </location>
</feature>
<dbReference type="InterPro" id="IPR046357">
    <property type="entry name" value="PPIase_dom_sf"/>
</dbReference>
<dbReference type="PIRSF" id="PIRSF001473">
    <property type="entry name" value="FK506-bp_FPR3"/>
    <property type="match status" value="1"/>
</dbReference>
<feature type="region of interest" description="Disordered" evidence="6">
    <location>
        <begin position="114"/>
        <end position="490"/>
    </location>
</feature>
<dbReference type="Pfam" id="PF00254">
    <property type="entry name" value="FKBP_C"/>
    <property type="match status" value="1"/>
</dbReference>
<dbReference type="GO" id="GO:0005730">
    <property type="term" value="C:nucleolus"/>
    <property type="evidence" value="ECO:0007669"/>
    <property type="project" value="TreeGrafter"/>
</dbReference>
<evidence type="ECO:0000256" key="3">
    <source>
        <dbReference type="ARBA" id="ARBA00023110"/>
    </source>
</evidence>
<dbReference type="PANTHER" id="PTHR43811">
    <property type="entry name" value="FKBP-TYPE PEPTIDYL-PROLYL CIS-TRANS ISOMERASE FKPA"/>
    <property type="match status" value="1"/>
</dbReference>
<feature type="compositionally biased region" description="Basic and acidic residues" evidence="6">
    <location>
        <begin position="308"/>
        <end position="337"/>
    </location>
</feature>
<dbReference type="AlphaFoldDB" id="A0A8B7ZRV4"/>
<dbReference type="EC" id="5.2.1.8" evidence="2 5"/>
<dbReference type="RefSeq" id="XP_022108129.1">
    <property type="nucleotide sequence ID" value="XM_022252437.1"/>
</dbReference>
<evidence type="ECO:0000256" key="1">
    <source>
        <dbReference type="ARBA" id="ARBA00000971"/>
    </source>
</evidence>
<dbReference type="GO" id="GO:0003755">
    <property type="term" value="F:peptidyl-prolyl cis-trans isomerase activity"/>
    <property type="evidence" value="ECO:0007669"/>
    <property type="project" value="UniProtKB-KW"/>
</dbReference>
<feature type="compositionally biased region" description="Basic and acidic residues" evidence="6">
    <location>
        <begin position="177"/>
        <end position="195"/>
    </location>
</feature>
<keyword evidence="8" id="KW-1185">Reference proteome</keyword>
<feature type="compositionally biased region" description="Basic and acidic residues" evidence="6">
    <location>
        <begin position="377"/>
        <end position="392"/>
    </location>
</feature>
<dbReference type="InterPro" id="IPR001179">
    <property type="entry name" value="PPIase_FKBP_dom"/>
</dbReference>